<keyword evidence="4 9" id="KW-0732">Signal</keyword>
<keyword evidence="7" id="KW-0449">Lipoprotein</keyword>
<proteinExistence type="predicted"/>
<comment type="caution">
    <text evidence="11">The sequence shown here is derived from an EMBL/GenBank/DDBJ whole genome shotgun (WGS) entry which is preliminary data.</text>
</comment>
<dbReference type="GO" id="GO:0098552">
    <property type="term" value="C:side of membrane"/>
    <property type="evidence" value="ECO:0007669"/>
    <property type="project" value="UniProtKB-KW"/>
</dbReference>
<evidence type="ECO:0000259" key="10">
    <source>
        <dbReference type="Pfam" id="PF20238"/>
    </source>
</evidence>
<keyword evidence="3" id="KW-0336">GPI-anchor</keyword>
<keyword evidence="6" id="KW-0325">Glycoprotein</keyword>
<evidence type="ECO:0000256" key="2">
    <source>
        <dbReference type="ARBA" id="ARBA00022475"/>
    </source>
</evidence>
<dbReference type="EMBL" id="JAPUFD010000020">
    <property type="protein sequence ID" value="MDI1492595.1"/>
    <property type="molecule type" value="Genomic_DNA"/>
</dbReference>
<dbReference type="AlphaFoldDB" id="A0AA43QU21"/>
<feature type="compositionally biased region" description="Low complexity" evidence="8">
    <location>
        <begin position="178"/>
        <end position="194"/>
    </location>
</feature>
<feature type="region of interest" description="Disordered" evidence="8">
    <location>
        <begin position="172"/>
        <end position="199"/>
    </location>
</feature>
<evidence type="ECO:0000256" key="8">
    <source>
        <dbReference type="SAM" id="MobiDB-lite"/>
    </source>
</evidence>
<dbReference type="InterPro" id="IPR046936">
    <property type="entry name" value="BIM1-like"/>
</dbReference>
<keyword evidence="12" id="KW-1185">Reference proteome</keyword>
<comment type="subcellular location">
    <subcellularLocation>
        <location evidence="1">Cell membrane</location>
        <topology evidence="1">Lipid-anchor</topology>
        <topology evidence="1">GPI-anchor</topology>
    </subcellularLocation>
</comment>
<name>A0AA43QU21_9LECA</name>
<evidence type="ECO:0000256" key="5">
    <source>
        <dbReference type="ARBA" id="ARBA00023136"/>
    </source>
</evidence>
<dbReference type="Pfam" id="PF20238">
    <property type="entry name" value="BIM1-like_dom"/>
    <property type="match status" value="1"/>
</dbReference>
<accession>A0AA43QU21</accession>
<dbReference type="PANTHER" id="PTHR34992">
    <property type="entry name" value="HYPHAL ANASTAMOSIS-7 PROTEIN"/>
    <property type="match status" value="1"/>
</dbReference>
<feature type="domain" description="Copper acquisition factor BIM1-like" evidence="10">
    <location>
        <begin position="19"/>
        <end position="160"/>
    </location>
</feature>
<feature type="signal peptide" evidence="9">
    <location>
        <begin position="1"/>
        <end position="20"/>
    </location>
</feature>
<dbReference type="PANTHER" id="PTHR34992:SF1">
    <property type="entry name" value="COPPER ACQUISITION FACTOR BIM1-LIKE DOMAIN-CONTAINING PROTEIN"/>
    <property type="match status" value="1"/>
</dbReference>
<reference evidence="11" key="1">
    <citation type="journal article" date="2023" name="Genome Biol. Evol.">
        <title>First Whole Genome Sequence and Flow Cytometry Genome Size Data for the Lichen-Forming Fungus Ramalina farinacea (Ascomycota).</title>
        <authorList>
            <person name="Llewellyn T."/>
            <person name="Mian S."/>
            <person name="Hill R."/>
            <person name="Leitch I.J."/>
            <person name="Gaya E."/>
        </authorList>
    </citation>
    <scope>NUCLEOTIDE SEQUENCE</scope>
    <source>
        <strain evidence="11">LIQ254RAFAR</strain>
    </source>
</reference>
<evidence type="ECO:0000256" key="1">
    <source>
        <dbReference type="ARBA" id="ARBA00004609"/>
    </source>
</evidence>
<keyword evidence="2" id="KW-1003">Cell membrane</keyword>
<protein>
    <recommendedName>
        <fullName evidence="10">Copper acquisition factor BIM1-like domain-containing protein</fullName>
    </recommendedName>
</protein>
<dbReference type="GO" id="GO:0005886">
    <property type="term" value="C:plasma membrane"/>
    <property type="evidence" value="ECO:0007669"/>
    <property type="project" value="UniProtKB-SubCell"/>
</dbReference>
<keyword evidence="5" id="KW-0472">Membrane</keyword>
<feature type="chain" id="PRO_5041403977" description="Copper acquisition factor BIM1-like domain-containing protein" evidence="9">
    <location>
        <begin position="21"/>
        <end position="222"/>
    </location>
</feature>
<organism evidence="11 12">
    <name type="scientific">Ramalina farinacea</name>
    <dbReference type="NCBI Taxonomy" id="258253"/>
    <lineage>
        <taxon>Eukaryota</taxon>
        <taxon>Fungi</taxon>
        <taxon>Dikarya</taxon>
        <taxon>Ascomycota</taxon>
        <taxon>Pezizomycotina</taxon>
        <taxon>Lecanoromycetes</taxon>
        <taxon>OSLEUM clade</taxon>
        <taxon>Lecanoromycetidae</taxon>
        <taxon>Lecanorales</taxon>
        <taxon>Lecanorineae</taxon>
        <taxon>Ramalinaceae</taxon>
        <taxon>Ramalina</taxon>
    </lineage>
</organism>
<evidence type="ECO:0000256" key="9">
    <source>
        <dbReference type="SAM" id="SignalP"/>
    </source>
</evidence>
<gene>
    <name evidence="11" type="ORF">OHK93_004376</name>
</gene>
<evidence type="ECO:0000256" key="6">
    <source>
        <dbReference type="ARBA" id="ARBA00023180"/>
    </source>
</evidence>
<sequence>MYSTTLINLALCLYPFLSSAHFQLLSPPARGYDEDTLATYPCGGQDKVSSNRSMFPLAGGPVQLNMEHDHADVQVNIAMGSDTTDGNSFNMSLVPILQEEGIGKFCLGDVMIPAGMNVKDGMNATIQVITNGDPQGGLYNCADITFSSSAQPGTCTNGTGVKAVSYTGSNKNANGSDSSPATTSASGATASPTGTSGGGRAESIGLGLLSVLAGAMAVAVGL</sequence>
<dbReference type="InterPro" id="IPR046530">
    <property type="entry name" value="BIM1-like_dom"/>
</dbReference>
<evidence type="ECO:0000256" key="3">
    <source>
        <dbReference type="ARBA" id="ARBA00022622"/>
    </source>
</evidence>
<dbReference type="CDD" id="cd21176">
    <property type="entry name" value="LPMO_auxiliary-like"/>
    <property type="match status" value="1"/>
</dbReference>
<evidence type="ECO:0000313" key="12">
    <source>
        <dbReference type="Proteomes" id="UP001161017"/>
    </source>
</evidence>
<evidence type="ECO:0000256" key="7">
    <source>
        <dbReference type="ARBA" id="ARBA00023288"/>
    </source>
</evidence>
<dbReference type="Proteomes" id="UP001161017">
    <property type="component" value="Unassembled WGS sequence"/>
</dbReference>
<evidence type="ECO:0000256" key="4">
    <source>
        <dbReference type="ARBA" id="ARBA00022729"/>
    </source>
</evidence>
<evidence type="ECO:0000313" key="11">
    <source>
        <dbReference type="EMBL" id="MDI1492595.1"/>
    </source>
</evidence>